<evidence type="ECO:0000313" key="2">
    <source>
        <dbReference type="Proteomes" id="UP001162483"/>
    </source>
</evidence>
<comment type="caution">
    <text evidence="1">The sequence shown here is derived from an EMBL/GenBank/DDBJ whole genome shotgun (WGS) entry which is preliminary data.</text>
</comment>
<feature type="non-terminal residue" evidence="1">
    <location>
        <position position="1"/>
    </location>
</feature>
<evidence type="ECO:0000313" key="1">
    <source>
        <dbReference type="EMBL" id="CAI9582840.1"/>
    </source>
</evidence>
<sequence length="164" mass="17748">QCSAKGRLTKPAERRGNRQGQLGLTRCCCLTPRCPGVGDTEVPTWVLATWRHPVGCWRHGGAQVGAGDMEVPRCWRHGSAQVGAVDTVGAQMGVGDMEAPRRRPWVLATWRRPVGCWRHGGAQVGAGDMAVPRWVLVTWRCPGGCWRHGGAQVLATWQCPGGCC</sequence>
<dbReference type="Proteomes" id="UP001162483">
    <property type="component" value="Unassembled WGS sequence"/>
</dbReference>
<protein>
    <submittedName>
        <fullName evidence="1">Uncharacterized protein</fullName>
    </submittedName>
</protein>
<name>A0ABN9EFP1_9NEOB</name>
<dbReference type="EMBL" id="CATNWA010015387">
    <property type="protein sequence ID" value="CAI9582840.1"/>
    <property type="molecule type" value="Genomic_DNA"/>
</dbReference>
<gene>
    <name evidence="1" type="ORF">SPARVUS_LOCUS9719228</name>
</gene>
<keyword evidence="2" id="KW-1185">Reference proteome</keyword>
<reference evidence="1" key="1">
    <citation type="submission" date="2023-05" db="EMBL/GenBank/DDBJ databases">
        <authorList>
            <person name="Stuckert A."/>
        </authorList>
    </citation>
    <scope>NUCLEOTIDE SEQUENCE</scope>
</reference>
<accession>A0ABN9EFP1</accession>
<organism evidence="1 2">
    <name type="scientific">Staurois parvus</name>
    <dbReference type="NCBI Taxonomy" id="386267"/>
    <lineage>
        <taxon>Eukaryota</taxon>
        <taxon>Metazoa</taxon>
        <taxon>Chordata</taxon>
        <taxon>Craniata</taxon>
        <taxon>Vertebrata</taxon>
        <taxon>Euteleostomi</taxon>
        <taxon>Amphibia</taxon>
        <taxon>Batrachia</taxon>
        <taxon>Anura</taxon>
        <taxon>Neobatrachia</taxon>
        <taxon>Ranoidea</taxon>
        <taxon>Ranidae</taxon>
        <taxon>Staurois</taxon>
    </lineage>
</organism>
<proteinExistence type="predicted"/>